<dbReference type="EMBL" id="KB870811">
    <property type="protein sequence ID" value="EOA16583.1"/>
    <property type="molecule type" value="Genomic_DNA"/>
</dbReference>
<gene>
    <name evidence="3" type="ORF">CARUB_v10004748mg</name>
</gene>
<proteinExistence type="predicted"/>
<feature type="compositionally biased region" description="Low complexity" evidence="1">
    <location>
        <begin position="125"/>
        <end position="201"/>
    </location>
</feature>
<organism evidence="3 4">
    <name type="scientific">Capsella rubella</name>
    <dbReference type="NCBI Taxonomy" id="81985"/>
    <lineage>
        <taxon>Eukaryota</taxon>
        <taxon>Viridiplantae</taxon>
        <taxon>Streptophyta</taxon>
        <taxon>Embryophyta</taxon>
        <taxon>Tracheophyta</taxon>
        <taxon>Spermatophyta</taxon>
        <taxon>Magnoliopsida</taxon>
        <taxon>eudicotyledons</taxon>
        <taxon>Gunneridae</taxon>
        <taxon>Pentapetalae</taxon>
        <taxon>rosids</taxon>
        <taxon>malvids</taxon>
        <taxon>Brassicales</taxon>
        <taxon>Brassicaceae</taxon>
        <taxon>Camelineae</taxon>
        <taxon>Capsella</taxon>
    </lineage>
</organism>
<dbReference type="KEGG" id="crb:17880711"/>
<evidence type="ECO:0000256" key="1">
    <source>
        <dbReference type="SAM" id="MobiDB-lite"/>
    </source>
</evidence>
<dbReference type="STRING" id="81985.R0GZL0"/>
<dbReference type="PANTHER" id="PTHR35310:SF1">
    <property type="entry name" value="CELL WALL INTEGRITY_STRESS RESPONSE COMPONENT-LIKE PROTEIN"/>
    <property type="match status" value="1"/>
</dbReference>
<accession>R0GZL0</accession>
<protein>
    <submittedName>
        <fullName evidence="3">Uncharacterized protein</fullName>
    </submittedName>
</protein>
<feature type="compositionally biased region" description="Low complexity" evidence="1">
    <location>
        <begin position="83"/>
        <end position="96"/>
    </location>
</feature>
<feature type="compositionally biased region" description="Polar residues" evidence="1">
    <location>
        <begin position="112"/>
        <end position="124"/>
    </location>
</feature>
<keyword evidence="4" id="KW-1185">Reference proteome</keyword>
<keyword evidence="2" id="KW-0472">Membrane</keyword>
<reference evidence="4" key="1">
    <citation type="journal article" date="2013" name="Nat. Genet.">
        <title>The Capsella rubella genome and the genomic consequences of rapid mating system evolution.</title>
        <authorList>
            <person name="Slotte T."/>
            <person name="Hazzouri K.M."/>
            <person name="Agren J.A."/>
            <person name="Koenig D."/>
            <person name="Maumus F."/>
            <person name="Guo Y.L."/>
            <person name="Steige K."/>
            <person name="Platts A.E."/>
            <person name="Escobar J.S."/>
            <person name="Newman L.K."/>
            <person name="Wang W."/>
            <person name="Mandakova T."/>
            <person name="Vello E."/>
            <person name="Smith L.M."/>
            <person name="Henz S.R."/>
            <person name="Steffen J."/>
            <person name="Takuno S."/>
            <person name="Brandvain Y."/>
            <person name="Coop G."/>
            <person name="Andolfatto P."/>
            <person name="Hu T.T."/>
            <person name="Blanchette M."/>
            <person name="Clark R.M."/>
            <person name="Quesneville H."/>
            <person name="Nordborg M."/>
            <person name="Gaut B.S."/>
            <person name="Lysak M.A."/>
            <person name="Jenkins J."/>
            <person name="Grimwood J."/>
            <person name="Chapman J."/>
            <person name="Prochnik S."/>
            <person name="Shu S."/>
            <person name="Rokhsar D."/>
            <person name="Schmutz J."/>
            <person name="Weigel D."/>
            <person name="Wright S.I."/>
        </authorList>
    </citation>
    <scope>NUCLEOTIDE SEQUENCE [LARGE SCALE GENOMIC DNA]</scope>
    <source>
        <strain evidence="4">cv. Monte Gargano</strain>
    </source>
</reference>
<feature type="transmembrane region" description="Helical" evidence="2">
    <location>
        <begin position="394"/>
        <end position="416"/>
    </location>
</feature>
<feature type="transmembrane region" description="Helical" evidence="2">
    <location>
        <begin position="320"/>
        <end position="341"/>
    </location>
</feature>
<dbReference type="PANTHER" id="PTHR35310">
    <property type="entry name" value="CELL WALL INTEGRITY/STRESS RESPONSE COMPONENT-LIKE PROTEIN"/>
    <property type="match status" value="1"/>
</dbReference>
<feature type="transmembrane region" description="Helical" evidence="2">
    <location>
        <begin position="284"/>
        <end position="308"/>
    </location>
</feature>
<keyword evidence="2" id="KW-0812">Transmembrane</keyword>
<feature type="transmembrane region" description="Helical" evidence="2">
    <location>
        <begin position="428"/>
        <end position="447"/>
    </location>
</feature>
<name>R0GZL0_9BRAS</name>
<dbReference type="eggNOG" id="ENOG502QVCG">
    <property type="taxonomic scope" value="Eukaryota"/>
</dbReference>
<feature type="region of interest" description="Disordered" evidence="1">
    <location>
        <begin position="61"/>
        <end position="214"/>
    </location>
</feature>
<sequence>MSPLKYLCFRKVVLFLYFFLFFFSCSSFFASSETSVHDELQRTQPLDPHFRVRRLLVKDLDSNGGEDDDETILPPPPKKKKLTASVSSSTTSSAKKNQTKLIKPISSSSSSTKNQTKLAKTSMGTSHKLNSTKSSSNTTKTSSELKKLNSGSKSTNSGTKSTNSTKPVTSSIKKSADLSKSSSSKNKTTTKSPSSKLSSPLSEKKTPSSKTVTKSKPIEKEIKPFWLDDEEDEDFVSEFRDLPTKFQRSLIPDLERISTTSKNYINKANKEITKNFKPYFGNKYAPTIASVVSFVFILVPLLLVSLIFNRFKAYFSLQKILIFIQIYLSIYFSILCLSSLVTGIEPLKFLYATSSTTYVCLQILQTLGYVFYLLLLLMYLVLVFSTDCGLGLKVLGLAQTFVGFAVGLHYYVAVFHRVVLRQPPKTNWKIHGVYATCFLLICLLSSAERRKKEYLEEGGDEGKKN</sequence>
<evidence type="ECO:0000313" key="4">
    <source>
        <dbReference type="Proteomes" id="UP000029121"/>
    </source>
</evidence>
<keyword evidence="2" id="KW-1133">Transmembrane helix</keyword>
<evidence type="ECO:0000256" key="2">
    <source>
        <dbReference type="SAM" id="Phobius"/>
    </source>
</evidence>
<dbReference type="Proteomes" id="UP000029121">
    <property type="component" value="Unassembled WGS sequence"/>
</dbReference>
<dbReference type="AlphaFoldDB" id="R0GZL0"/>
<dbReference type="PROSITE" id="PS51257">
    <property type="entry name" value="PROKAR_LIPOPROTEIN"/>
    <property type="match status" value="1"/>
</dbReference>
<dbReference type="OrthoDB" id="2020776at2759"/>
<feature type="transmembrane region" description="Helical" evidence="2">
    <location>
        <begin position="361"/>
        <end position="382"/>
    </location>
</feature>
<evidence type="ECO:0000313" key="3">
    <source>
        <dbReference type="EMBL" id="EOA16583.1"/>
    </source>
</evidence>